<keyword evidence="2" id="KW-1185">Reference proteome</keyword>
<comment type="caution">
    <text evidence="1">The sequence shown here is derived from an EMBL/GenBank/DDBJ whole genome shotgun (WGS) entry which is preliminary data.</text>
</comment>
<dbReference type="EMBL" id="WHJH01000062">
    <property type="protein sequence ID" value="NHZ93104.1"/>
    <property type="molecule type" value="Genomic_DNA"/>
</dbReference>
<reference evidence="1 2" key="1">
    <citation type="submission" date="2019-10" db="EMBL/GenBank/DDBJ databases">
        <title>Taxonomy of Antarctic Massilia spp.: description of Massilia rubra sp. nov., Massilia aquatica sp. nov., Massilia mucilaginosa sp. nov., Massilia frigida sp. nov. isolated from streams, lakes and regoliths.</title>
        <authorList>
            <person name="Holochova P."/>
            <person name="Sedlacek I."/>
            <person name="Kralova S."/>
            <person name="Maslanova I."/>
            <person name="Busse H.-J."/>
            <person name="Stankova E."/>
            <person name="Vrbovska V."/>
            <person name="Kovarovic V."/>
            <person name="Bartak M."/>
            <person name="Svec P."/>
            <person name="Pantucek R."/>
        </authorList>
    </citation>
    <scope>NUCLEOTIDE SEQUENCE [LARGE SCALE GENOMIC DNA]</scope>
    <source>
        <strain evidence="1 2">CCM 8733</strain>
    </source>
</reference>
<organism evidence="1 2">
    <name type="scientific">Massilia mucilaginosa</name>
    <dbReference type="NCBI Taxonomy" id="2609282"/>
    <lineage>
        <taxon>Bacteria</taxon>
        <taxon>Pseudomonadati</taxon>
        <taxon>Pseudomonadota</taxon>
        <taxon>Betaproteobacteria</taxon>
        <taxon>Burkholderiales</taxon>
        <taxon>Oxalobacteraceae</taxon>
        <taxon>Telluria group</taxon>
        <taxon>Massilia</taxon>
    </lineage>
</organism>
<proteinExistence type="predicted"/>
<sequence length="351" mass="38857">MLEYPSDRRNALLIKEACNSYASMVQLRTIVKTAIEAGRITAASLPEDFAGMMAALTEMGTPPAVPGPYPERMRVYSMTIAGSRVSTQDVNTHETRQDWFDGQLSEGRDHYYLDIGANGDLIDAGLANTGDEFLKENGPSSDEGEESSLTRAPINISAITKAMLAKASEQPDLDVALRPLMKAAGILHGDVAGMVFAGPNGERWPTATSAHRLEMLAEWMHTEHCMADLSRDHALQDEEPDPSVGKPEVEFRDQELIVTLRQELETHDLHVSVKNADGGKPRYLPSEPLRFTVFRESKELGTFDMADQEAICLWFKETVGYDPRDEPGFGDPLLLVEAAAQHMMYCLWDKV</sequence>
<accession>A0ABX0P1Z2</accession>
<evidence type="ECO:0000313" key="1">
    <source>
        <dbReference type="EMBL" id="NHZ93104.1"/>
    </source>
</evidence>
<protein>
    <submittedName>
        <fullName evidence="1">Uncharacterized protein</fullName>
    </submittedName>
</protein>
<gene>
    <name evidence="1" type="ORF">F2P45_29445</name>
</gene>
<dbReference type="RefSeq" id="WP_166881794.1">
    <property type="nucleotide sequence ID" value="NZ_WHJH01000062.1"/>
</dbReference>
<name>A0ABX0P1Z2_9BURK</name>
<dbReference type="Proteomes" id="UP000609726">
    <property type="component" value="Unassembled WGS sequence"/>
</dbReference>
<evidence type="ECO:0000313" key="2">
    <source>
        <dbReference type="Proteomes" id="UP000609726"/>
    </source>
</evidence>